<dbReference type="AlphaFoldDB" id="V4AP63"/>
<dbReference type="InterPro" id="IPR020904">
    <property type="entry name" value="Sc_DH/Rdtase_CS"/>
</dbReference>
<dbReference type="STRING" id="225164.V4AP63"/>
<keyword evidence="8" id="KW-1185">Reference proteome</keyword>
<feature type="compositionally biased region" description="Low complexity" evidence="6">
    <location>
        <begin position="337"/>
        <end position="357"/>
    </location>
</feature>
<dbReference type="PANTHER" id="PTHR44889:SF1">
    <property type="entry name" value="INACTIVE HYDROXYSTEROID DEHYDROGENASE-LIKE PROTEIN 1"/>
    <property type="match status" value="1"/>
</dbReference>
<dbReference type="FunFam" id="3.40.50.720:FF:000137">
    <property type="entry name" value="Hydroxysteroid (17-beta) dehydrogenase 3"/>
    <property type="match status" value="1"/>
</dbReference>
<dbReference type="KEGG" id="lgi:LOTGIDRAFT_215059"/>
<feature type="region of interest" description="Disordered" evidence="6">
    <location>
        <begin position="324"/>
        <end position="357"/>
    </location>
</feature>
<evidence type="ECO:0000256" key="1">
    <source>
        <dbReference type="ARBA" id="ARBA00004173"/>
    </source>
</evidence>
<dbReference type="GeneID" id="20246550"/>
<feature type="compositionally biased region" description="Basic residues" evidence="6">
    <location>
        <begin position="324"/>
        <end position="333"/>
    </location>
</feature>
<dbReference type="EMBL" id="KB201656">
    <property type="protein sequence ID" value="ESO95411.1"/>
    <property type="molecule type" value="Genomic_DNA"/>
</dbReference>
<dbReference type="SUPFAM" id="SSF51735">
    <property type="entry name" value="NAD(P)-binding Rossmann-fold domains"/>
    <property type="match status" value="1"/>
</dbReference>
<dbReference type="InterPro" id="IPR052149">
    <property type="entry name" value="17-beta-HSD3-like"/>
</dbReference>
<dbReference type="PRINTS" id="PR00081">
    <property type="entry name" value="GDHRDH"/>
</dbReference>
<dbReference type="Proteomes" id="UP000030746">
    <property type="component" value="Unassembled WGS sequence"/>
</dbReference>
<dbReference type="OrthoDB" id="5545019at2759"/>
<dbReference type="Gene3D" id="3.40.50.720">
    <property type="entry name" value="NAD(P)-binding Rossmann-like Domain"/>
    <property type="match status" value="1"/>
</dbReference>
<evidence type="ECO:0000256" key="3">
    <source>
        <dbReference type="ARBA" id="ARBA00023002"/>
    </source>
</evidence>
<evidence type="ECO:0000256" key="6">
    <source>
        <dbReference type="SAM" id="MobiDB-lite"/>
    </source>
</evidence>
<accession>V4AP63</accession>
<dbReference type="PANTHER" id="PTHR44889">
    <property type="entry name" value="INACTIVE HYDROXYSTEROID DEHYDROGENASE-LIKE PROTEIN 1"/>
    <property type="match status" value="1"/>
</dbReference>
<evidence type="ECO:0000256" key="5">
    <source>
        <dbReference type="ARBA" id="ARBA00038261"/>
    </source>
</evidence>
<evidence type="ECO:0000256" key="2">
    <source>
        <dbReference type="ARBA" id="ARBA00022857"/>
    </source>
</evidence>
<dbReference type="RefSeq" id="XP_009053920.1">
    <property type="nucleotide sequence ID" value="XM_009055672.1"/>
</dbReference>
<dbReference type="PROSITE" id="PS00061">
    <property type="entry name" value="ADH_SHORT"/>
    <property type="match status" value="1"/>
</dbReference>
<dbReference type="OMA" id="QYGLMKC"/>
<dbReference type="CDD" id="cd05356">
    <property type="entry name" value="17beta-HSD1_like_SDR_c"/>
    <property type="match status" value="1"/>
</dbReference>
<gene>
    <name evidence="7" type="ORF">LOTGIDRAFT_215059</name>
</gene>
<keyword evidence="3" id="KW-0560">Oxidoreductase</keyword>
<dbReference type="InterPro" id="IPR002347">
    <property type="entry name" value="SDR_fam"/>
</dbReference>
<organism evidence="7 8">
    <name type="scientific">Lottia gigantea</name>
    <name type="common">Giant owl limpet</name>
    <dbReference type="NCBI Taxonomy" id="225164"/>
    <lineage>
        <taxon>Eukaryota</taxon>
        <taxon>Metazoa</taxon>
        <taxon>Spiralia</taxon>
        <taxon>Lophotrochozoa</taxon>
        <taxon>Mollusca</taxon>
        <taxon>Gastropoda</taxon>
        <taxon>Patellogastropoda</taxon>
        <taxon>Lottioidea</taxon>
        <taxon>Lottiidae</taxon>
        <taxon>Lottia</taxon>
    </lineage>
</organism>
<keyword evidence="2" id="KW-0521">NADP</keyword>
<sequence length="357" mass="40116">MASIDSFEFLFREVSHLFSCYRDGLAFIGTYYTLKKAYQISNYVVNGLANNVLIQLHSKRDLRVQFGMWAVVTGGSDGIGRAYAQELASRGMNIVLISRGQKRLYDAASQIKKMFNVQTCTVAVDFSHTEGTYDKIRKALGDKEIGVLVNNVGMMYDFPRYFLDVPAENLSQIIQVNCTAATLMTHMVLPGMLKRKRGAVVMMSSGACTQCTPQMTVYAATKSYLDYFTKTLQYEYKGKGVIIQCLKPFYVATKMTEYSETLSNPNLWIPSASIYARHAVKTLGRVPVSTGYWPHAILAWLTELIPEFLWMWAASGLNTALRSQAKRRSKHRKTTESDQSMDSPSDHSSFLSPSTSF</sequence>
<dbReference type="GO" id="GO:0016491">
    <property type="term" value="F:oxidoreductase activity"/>
    <property type="evidence" value="ECO:0007669"/>
    <property type="project" value="UniProtKB-KW"/>
</dbReference>
<dbReference type="CTD" id="20246550"/>
<name>V4AP63_LOTGI</name>
<proteinExistence type="inferred from homology"/>
<dbReference type="Pfam" id="PF00106">
    <property type="entry name" value="adh_short"/>
    <property type="match status" value="1"/>
</dbReference>
<reference evidence="7 8" key="1">
    <citation type="journal article" date="2013" name="Nature">
        <title>Insights into bilaterian evolution from three spiralian genomes.</title>
        <authorList>
            <person name="Simakov O."/>
            <person name="Marletaz F."/>
            <person name="Cho S.J."/>
            <person name="Edsinger-Gonzales E."/>
            <person name="Havlak P."/>
            <person name="Hellsten U."/>
            <person name="Kuo D.H."/>
            <person name="Larsson T."/>
            <person name="Lv J."/>
            <person name="Arendt D."/>
            <person name="Savage R."/>
            <person name="Osoegawa K."/>
            <person name="de Jong P."/>
            <person name="Grimwood J."/>
            <person name="Chapman J.A."/>
            <person name="Shapiro H."/>
            <person name="Aerts A."/>
            <person name="Otillar R.P."/>
            <person name="Terry A.Y."/>
            <person name="Boore J.L."/>
            <person name="Grigoriev I.V."/>
            <person name="Lindberg D.R."/>
            <person name="Seaver E.C."/>
            <person name="Weisblat D.A."/>
            <person name="Putnam N.H."/>
            <person name="Rokhsar D.S."/>
        </authorList>
    </citation>
    <scope>NUCLEOTIDE SEQUENCE [LARGE SCALE GENOMIC DNA]</scope>
</reference>
<evidence type="ECO:0000313" key="8">
    <source>
        <dbReference type="Proteomes" id="UP000030746"/>
    </source>
</evidence>
<dbReference type="GO" id="GO:0005739">
    <property type="term" value="C:mitochondrion"/>
    <property type="evidence" value="ECO:0007669"/>
    <property type="project" value="UniProtKB-SubCell"/>
</dbReference>
<keyword evidence="4" id="KW-0496">Mitochondrion</keyword>
<protein>
    <submittedName>
        <fullName evidence="7">Uncharacterized protein</fullName>
    </submittedName>
</protein>
<evidence type="ECO:0000256" key="4">
    <source>
        <dbReference type="ARBA" id="ARBA00023128"/>
    </source>
</evidence>
<comment type="similarity">
    <text evidence="5">Belongs to the short-chain dehydrogenases/reductases (SDR) family. 17-beta-HSD 3 subfamily.</text>
</comment>
<comment type="subcellular location">
    <subcellularLocation>
        <location evidence="1">Mitochondrion</location>
    </subcellularLocation>
</comment>
<dbReference type="InterPro" id="IPR036291">
    <property type="entry name" value="NAD(P)-bd_dom_sf"/>
</dbReference>
<dbReference type="HOGENOM" id="CLU_010194_38_0_1"/>
<evidence type="ECO:0000313" key="7">
    <source>
        <dbReference type="EMBL" id="ESO95411.1"/>
    </source>
</evidence>